<dbReference type="AlphaFoldDB" id="A0A9E2NS11"/>
<dbReference type="CDD" id="cd17874">
    <property type="entry name" value="FtsY"/>
    <property type="match status" value="1"/>
</dbReference>
<evidence type="ECO:0000256" key="1">
    <source>
        <dbReference type="ARBA" id="ARBA00022475"/>
    </source>
</evidence>
<dbReference type="EC" id="3.6.5.4" evidence="10"/>
<dbReference type="Pfam" id="PF00448">
    <property type="entry name" value="SRP54"/>
    <property type="match status" value="1"/>
</dbReference>
<keyword evidence="1 10" id="KW-1003">Cell membrane</keyword>
<dbReference type="SMART" id="SM00962">
    <property type="entry name" value="SRP54"/>
    <property type="match status" value="1"/>
</dbReference>
<dbReference type="SMART" id="SM00963">
    <property type="entry name" value="SRP54_N"/>
    <property type="match status" value="1"/>
</dbReference>
<dbReference type="PANTHER" id="PTHR43134">
    <property type="entry name" value="SIGNAL RECOGNITION PARTICLE RECEPTOR SUBUNIT ALPHA"/>
    <property type="match status" value="1"/>
</dbReference>
<keyword evidence="4 10" id="KW-0378">Hydrolase</keyword>
<keyword evidence="2 10" id="KW-0963">Cytoplasm</keyword>
<comment type="caution">
    <text evidence="13">The sequence shown here is derived from an EMBL/GenBank/DDBJ whole genome shotgun (WGS) entry which is preliminary data.</text>
</comment>
<protein>
    <recommendedName>
        <fullName evidence="10">Signal recognition particle receptor FtsY</fullName>
        <shortName evidence="10">SRP receptor</shortName>
        <ecNumber evidence="10">3.6.5.4</ecNumber>
    </recommendedName>
</protein>
<feature type="binding site" evidence="10">
    <location>
        <begin position="368"/>
        <end position="372"/>
    </location>
    <ligand>
        <name>GTP</name>
        <dbReference type="ChEBI" id="CHEBI:37565"/>
    </ligand>
</feature>
<dbReference type="InterPro" id="IPR013822">
    <property type="entry name" value="Signal_recog_particl_SRP54_hlx"/>
</dbReference>
<sequence>MAGFFSFFSRKKKTAQETNSQQTKPSAVEESTLQPQALENTAQDLTATSVISEATVTQDAQALLEAQEQATITPADTTTTVTPPQEQDLSVEEVAAATTASATATAINAEVKPKEQAPNDAPAAQVKLDLPQAQDKTELKTETETCAATAETAQKIVQEEEPVPVSASASEALEEESVKVERESFFSRLRKTRENLASGFSALLKGRIIDEDLYEELETSLLTADLGIETTTVVIEKLREEAKLRELHDASLLRKRLQQVLTDLLKPCEIPLDVTTHKPFVILMVGVNGAGKTTTIGKLARKYKDQGLKVMLAAGDTFRAAAVEQLKEWGRRVDAPVIAQATGSDSASVLFDALNAAKARGMDVLICDTAGRLQNKSGLMEELKKIVRVLKKIDPEVPHEVLLVLDASTGQNAVSQTKIFKEASEVSGICLTKLDGTAKGGVIFALADKFKLPLRYVGLGEKAEDLRPFKADLFVQALLKQD</sequence>
<dbReference type="SUPFAM" id="SSF52540">
    <property type="entry name" value="P-loop containing nucleoside triphosphate hydrolases"/>
    <property type="match status" value="1"/>
</dbReference>
<evidence type="ECO:0000256" key="6">
    <source>
        <dbReference type="ARBA" id="ARBA00023136"/>
    </source>
</evidence>
<evidence type="ECO:0000256" key="3">
    <source>
        <dbReference type="ARBA" id="ARBA00022741"/>
    </source>
</evidence>
<evidence type="ECO:0000256" key="9">
    <source>
        <dbReference type="ARBA" id="ARBA00053570"/>
    </source>
</evidence>
<dbReference type="InterPro" id="IPR027417">
    <property type="entry name" value="P-loop_NTPase"/>
</dbReference>
<dbReference type="Gene3D" id="1.20.120.140">
    <property type="entry name" value="Signal recognition particle SRP54, nucleotide-binding domain"/>
    <property type="match status" value="1"/>
</dbReference>
<name>A0A9E2NS11_9GAMM</name>
<accession>A0A9E2NS11</accession>
<dbReference type="PANTHER" id="PTHR43134:SF1">
    <property type="entry name" value="SIGNAL RECOGNITION PARTICLE RECEPTOR SUBUNIT ALPHA"/>
    <property type="match status" value="1"/>
</dbReference>
<dbReference type="EMBL" id="JAHLFG010000035">
    <property type="protein sequence ID" value="MBU3826475.1"/>
    <property type="molecule type" value="Genomic_DNA"/>
</dbReference>
<evidence type="ECO:0000313" key="13">
    <source>
        <dbReference type="EMBL" id="MBU3826475.1"/>
    </source>
</evidence>
<dbReference type="GO" id="GO:0005525">
    <property type="term" value="F:GTP binding"/>
    <property type="evidence" value="ECO:0007669"/>
    <property type="project" value="UniProtKB-UniRule"/>
</dbReference>
<dbReference type="InterPro" id="IPR003593">
    <property type="entry name" value="AAA+_ATPase"/>
</dbReference>
<comment type="similarity">
    <text evidence="10">Belongs to the GTP-binding SRP family. FtsY subfamily.</text>
</comment>
<comment type="subunit">
    <text evidence="10">Part of the signal recognition particle protein translocation system, which is composed of SRP and FtsY. SRP is a ribonucleoprotein composed of Ffh and a 4.5S RNA molecule.</text>
</comment>
<feature type="compositionally biased region" description="Polar residues" evidence="11">
    <location>
        <begin position="16"/>
        <end position="45"/>
    </location>
</feature>
<evidence type="ECO:0000256" key="10">
    <source>
        <dbReference type="HAMAP-Rule" id="MF_00920"/>
    </source>
</evidence>
<dbReference type="SUPFAM" id="SSF47364">
    <property type="entry name" value="Domain of the SRP/SRP receptor G-proteins"/>
    <property type="match status" value="1"/>
</dbReference>
<dbReference type="Proteomes" id="UP000824150">
    <property type="component" value="Unassembled WGS sequence"/>
</dbReference>
<dbReference type="GO" id="GO:0005886">
    <property type="term" value="C:plasma membrane"/>
    <property type="evidence" value="ECO:0007669"/>
    <property type="project" value="UniProtKB-SubCell"/>
</dbReference>
<keyword evidence="3 10" id="KW-0547">Nucleotide-binding</keyword>
<dbReference type="HAMAP" id="MF_00920">
    <property type="entry name" value="FtsY"/>
    <property type="match status" value="1"/>
</dbReference>
<keyword evidence="7 10" id="KW-0675">Receptor</keyword>
<feature type="region of interest" description="Disordered" evidence="11">
    <location>
        <begin position="1"/>
        <end position="45"/>
    </location>
</feature>
<evidence type="ECO:0000256" key="5">
    <source>
        <dbReference type="ARBA" id="ARBA00023134"/>
    </source>
</evidence>
<dbReference type="NCBIfam" id="TIGR00064">
    <property type="entry name" value="ftsY"/>
    <property type="match status" value="1"/>
</dbReference>
<comment type="catalytic activity">
    <reaction evidence="8 10">
        <text>GTP + H2O = GDP + phosphate + H(+)</text>
        <dbReference type="Rhea" id="RHEA:19669"/>
        <dbReference type="ChEBI" id="CHEBI:15377"/>
        <dbReference type="ChEBI" id="CHEBI:15378"/>
        <dbReference type="ChEBI" id="CHEBI:37565"/>
        <dbReference type="ChEBI" id="CHEBI:43474"/>
        <dbReference type="ChEBI" id="CHEBI:58189"/>
        <dbReference type="EC" id="3.6.5.4"/>
    </reaction>
</comment>
<keyword evidence="5 10" id="KW-0342">GTP-binding</keyword>
<proteinExistence type="inferred from homology"/>
<comment type="function">
    <text evidence="9 10">Involved in targeting and insertion of nascent membrane proteins into the cytoplasmic membrane. Acts as a receptor for the complex formed by the signal recognition particle (SRP) and the ribosome-nascent chain (RNC). Interaction with SRP-RNC leads to the transfer of the RNC complex to the Sec translocase for insertion into the membrane, the hydrolysis of GTP by both Ffh and FtsY, and the dissociation of the SRP-FtsY complex into the individual components.</text>
</comment>
<organism evidence="13 14">
    <name type="scientific">Candidatus Anaerobiospirillum merdipullorum</name>
    <dbReference type="NCBI Taxonomy" id="2838450"/>
    <lineage>
        <taxon>Bacteria</taxon>
        <taxon>Pseudomonadati</taxon>
        <taxon>Pseudomonadota</taxon>
        <taxon>Gammaproteobacteria</taxon>
        <taxon>Aeromonadales</taxon>
        <taxon>Succinivibrionaceae</taxon>
        <taxon>Anaerobiospirillum</taxon>
    </lineage>
</organism>
<dbReference type="InterPro" id="IPR042101">
    <property type="entry name" value="SRP54_N_sf"/>
</dbReference>
<gene>
    <name evidence="10 13" type="primary">ftsY</name>
    <name evidence="13" type="ORF">IAA31_03180</name>
</gene>
<dbReference type="GO" id="GO:0005047">
    <property type="term" value="F:signal recognition particle binding"/>
    <property type="evidence" value="ECO:0007669"/>
    <property type="project" value="TreeGrafter"/>
</dbReference>
<feature type="binding site" evidence="10">
    <location>
        <begin position="432"/>
        <end position="435"/>
    </location>
    <ligand>
        <name>GTP</name>
        <dbReference type="ChEBI" id="CHEBI:37565"/>
    </ligand>
</feature>
<evidence type="ECO:0000256" key="4">
    <source>
        <dbReference type="ARBA" id="ARBA00022801"/>
    </source>
</evidence>
<evidence type="ECO:0000256" key="8">
    <source>
        <dbReference type="ARBA" id="ARBA00048027"/>
    </source>
</evidence>
<dbReference type="GO" id="GO:0005737">
    <property type="term" value="C:cytoplasm"/>
    <property type="evidence" value="ECO:0007669"/>
    <property type="project" value="UniProtKB-SubCell"/>
</dbReference>
<reference evidence="13" key="2">
    <citation type="submission" date="2021-04" db="EMBL/GenBank/DDBJ databases">
        <authorList>
            <person name="Gilroy R."/>
        </authorList>
    </citation>
    <scope>NUCLEOTIDE SEQUENCE</scope>
    <source>
        <strain evidence="13">687</strain>
    </source>
</reference>
<evidence type="ECO:0000256" key="2">
    <source>
        <dbReference type="ARBA" id="ARBA00022490"/>
    </source>
</evidence>
<dbReference type="Pfam" id="PF02881">
    <property type="entry name" value="SRP54_N"/>
    <property type="match status" value="1"/>
</dbReference>
<feature type="domain" description="SRP54-type proteins GTP-binding" evidence="12">
    <location>
        <begin position="453"/>
        <end position="466"/>
    </location>
</feature>
<dbReference type="PROSITE" id="PS00300">
    <property type="entry name" value="SRP54"/>
    <property type="match status" value="1"/>
</dbReference>
<dbReference type="GO" id="GO:0006614">
    <property type="term" value="P:SRP-dependent cotranslational protein targeting to membrane"/>
    <property type="evidence" value="ECO:0007669"/>
    <property type="project" value="InterPro"/>
</dbReference>
<comment type="subcellular location">
    <subcellularLocation>
        <location evidence="10">Cell membrane</location>
        <topology evidence="10">Peripheral membrane protein</topology>
        <orientation evidence="10">Cytoplasmic side</orientation>
    </subcellularLocation>
    <subcellularLocation>
        <location evidence="10">Cytoplasm</location>
    </subcellularLocation>
</comment>
<dbReference type="Gene3D" id="3.40.50.300">
    <property type="entry name" value="P-loop containing nucleotide triphosphate hydrolases"/>
    <property type="match status" value="1"/>
</dbReference>
<keyword evidence="6 10" id="KW-0472">Membrane</keyword>
<reference evidence="13" key="1">
    <citation type="journal article" date="2021" name="PeerJ">
        <title>Extensive microbial diversity within the chicken gut microbiome revealed by metagenomics and culture.</title>
        <authorList>
            <person name="Gilroy R."/>
            <person name="Ravi A."/>
            <person name="Getino M."/>
            <person name="Pursley I."/>
            <person name="Horton D.L."/>
            <person name="Alikhan N.F."/>
            <person name="Baker D."/>
            <person name="Gharbi K."/>
            <person name="Hall N."/>
            <person name="Watson M."/>
            <person name="Adriaenssens E.M."/>
            <person name="Foster-Nyarko E."/>
            <person name="Jarju S."/>
            <person name="Secka A."/>
            <person name="Antonio M."/>
            <person name="Oren A."/>
            <person name="Chaudhuri R.R."/>
            <person name="La Ragione R."/>
            <person name="Hildebrand F."/>
            <person name="Pallen M.J."/>
        </authorList>
    </citation>
    <scope>NUCLEOTIDE SEQUENCE</scope>
    <source>
        <strain evidence="13">687</strain>
    </source>
</reference>
<dbReference type="FunFam" id="3.40.50.300:FF:000053">
    <property type="entry name" value="Signal recognition particle receptor FtsY"/>
    <property type="match status" value="1"/>
</dbReference>
<evidence type="ECO:0000256" key="11">
    <source>
        <dbReference type="SAM" id="MobiDB-lite"/>
    </source>
</evidence>
<feature type="binding site" evidence="10">
    <location>
        <begin position="286"/>
        <end position="293"/>
    </location>
    <ligand>
        <name>GTP</name>
        <dbReference type="ChEBI" id="CHEBI:37565"/>
    </ligand>
</feature>
<dbReference type="InterPro" id="IPR036225">
    <property type="entry name" value="SRP/SRP_N"/>
</dbReference>
<dbReference type="InterPro" id="IPR004390">
    <property type="entry name" value="SR_rcpt_FtsY"/>
</dbReference>
<evidence type="ECO:0000256" key="7">
    <source>
        <dbReference type="ARBA" id="ARBA00023170"/>
    </source>
</evidence>
<evidence type="ECO:0000313" key="14">
    <source>
        <dbReference type="Proteomes" id="UP000824150"/>
    </source>
</evidence>
<dbReference type="InterPro" id="IPR000897">
    <property type="entry name" value="SRP54_GTPase_dom"/>
</dbReference>
<dbReference type="SMART" id="SM00382">
    <property type="entry name" value="AAA"/>
    <property type="match status" value="1"/>
</dbReference>
<dbReference type="GO" id="GO:0003924">
    <property type="term" value="F:GTPase activity"/>
    <property type="evidence" value="ECO:0007669"/>
    <property type="project" value="UniProtKB-UniRule"/>
</dbReference>
<evidence type="ECO:0000259" key="12">
    <source>
        <dbReference type="PROSITE" id="PS00300"/>
    </source>
</evidence>
<dbReference type="FunFam" id="1.20.120.140:FF:000002">
    <property type="entry name" value="Signal recognition particle receptor FtsY"/>
    <property type="match status" value="1"/>
</dbReference>